<dbReference type="PROSITE" id="PS01124">
    <property type="entry name" value="HTH_ARAC_FAMILY_2"/>
    <property type="match status" value="1"/>
</dbReference>
<protein>
    <submittedName>
        <fullName evidence="5">PocR ligand-binding domain-containing protein</fullName>
    </submittedName>
</protein>
<dbReference type="InterPro" id="IPR018060">
    <property type="entry name" value="HTH_AraC"/>
</dbReference>
<feature type="domain" description="HTH araC/xylS-type" evidence="4">
    <location>
        <begin position="177"/>
        <end position="276"/>
    </location>
</feature>
<dbReference type="AlphaFoldDB" id="A0A9D1AC75"/>
<dbReference type="SUPFAM" id="SSF46689">
    <property type="entry name" value="Homeodomain-like"/>
    <property type="match status" value="1"/>
</dbReference>
<keyword evidence="1" id="KW-0805">Transcription regulation</keyword>
<dbReference type="EMBL" id="DVGK01000029">
    <property type="protein sequence ID" value="HIR12697.1"/>
    <property type="molecule type" value="Genomic_DNA"/>
</dbReference>
<dbReference type="InterPro" id="IPR018771">
    <property type="entry name" value="PocR_dom"/>
</dbReference>
<organism evidence="5 6">
    <name type="scientific">Candidatus Choladousia intestinavium</name>
    <dbReference type="NCBI Taxonomy" id="2840727"/>
    <lineage>
        <taxon>Bacteria</taxon>
        <taxon>Bacillati</taxon>
        <taxon>Bacillota</taxon>
        <taxon>Clostridia</taxon>
        <taxon>Lachnospirales</taxon>
        <taxon>Lachnospiraceae</taxon>
        <taxon>Lachnospiraceae incertae sedis</taxon>
        <taxon>Candidatus Choladousia</taxon>
    </lineage>
</organism>
<evidence type="ECO:0000256" key="1">
    <source>
        <dbReference type="ARBA" id="ARBA00023015"/>
    </source>
</evidence>
<reference evidence="5" key="2">
    <citation type="journal article" date="2021" name="PeerJ">
        <title>Extensive microbial diversity within the chicken gut microbiome revealed by metagenomics and culture.</title>
        <authorList>
            <person name="Gilroy R."/>
            <person name="Ravi A."/>
            <person name="Getino M."/>
            <person name="Pursley I."/>
            <person name="Horton D.L."/>
            <person name="Alikhan N.F."/>
            <person name="Baker D."/>
            <person name="Gharbi K."/>
            <person name="Hall N."/>
            <person name="Watson M."/>
            <person name="Adriaenssens E.M."/>
            <person name="Foster-Nyarko E."/>
            <person name="Jarju S."/>
            <person name="Secka A."/>
            <person name="Antonio M."/>
            <person name="Oren A."/>
            <person name="Chaudhuri R.R."/>
            <person name="La Ragione R."/>
            <person name="Hildebrand F."/>
            <person name="Pallen M.J."/>
        </authorList>
    </citation>
    <scope>NUCLEOTIDE SEQUENCE</scope>
    <source>
        <strain evidence="5">ChiSjej4B22-8148</strain>
    </source>
</reference>
<keyword evidence="3" id="KW-0804">Transcription</keyword>
<dbReference type="GO" id="GO:0003700">
    <property type="term" value="F:DNA-binding transcription factor activity"/>
    <property type="evidence" value="ECO:0007669"/>
    <property type="project" value="InterPro"/>
</dbReference>
<dbReference type="Pfam" id="PF12833">
    <property type="entry name" value="HTH_18"/>
    <property type="match status" value="1"/>
</dbReference>
<evidence type="ECO:0000256" key="2">
    <source>
        <dbReference type="ARBA" id="ARBA00023125"/>
    </source>
</evidence>
<dbReference type="Proteomes" id="UP000886757">
    <property type="component" value="Unassembled WGS sequence"/>
</dbReference>
<dbReference type="InterPro" id="IPR009057">
    <property type="entry name" value="Homeodomain-like_sf"/>
</dbReference>
<dbReference type="GO" id="GO:0043565">
    <property type="term" value="F:sequence-specific DNA binding"/>
    <property type="evidence" value="ECO:0007669"/>
    <property type="project" value="InterPro"/>
</dbReference>
<reference evidence="5" key="1">
    <citation type="submission" date="2020-10" db="EMBL/GenBank/DDBJ databases">
        <authorList>
            <person name="Gilroy R."/>
        </authorList>
    </citation>
    <scope>NUCLEOTIDE SEQUENCE</scope>
    <source>
        <strain evidence="5">ChiSjej4B22-8148</strain>
    </source>
</reference>
<dbReference type="InterPro" id="IPR018062">
    <property type="entry name" value="HTH_AraC-typ_CS"/>
</dbReference>
<evidence type="ECO:0000256" key="3">
    <source>
        <dbReference type="ARBA" id="ARBA00023163"/>
    </source>
</evidence>
<comment type="caution">
    <text evidence="5">The sequence shown here is derived from an EMBL/GenBank/DDBJ whole genome shotgun (WGS) entry which is preliminary data.</text>
</comment>
<dbReference type="SMART" id="SM00342">
    <property type="entry name" value="HTH_ARAC"/>
    <property type="match status" value="1"/>
</dbReference>
<dbReference type="InterPro" id="IPR020449">
    <property type="entry name" value="Tscrpt_reg_AraC-type_HTH"/>
</dbReference>
<sequence>MNVFYNNEQLLNLISSIHELTGIFINIHELSGKDIRIRDAHTAFCRTINDLPEGHIRCVNCDAEASEICKEIKTAYHYRCHAGLCETLIPILDKGEVISYLGFGQLLDESPIEEQWAYTESTLGWYPDDIEDLKEKFFQIRQYSHPKTTALTEVLKVMASYVQSSNTVTSTKYTDLQRLEMYLSQHYAEKLSIQSLTKALNFGTTKLSALSKTLSGGHTLTWLIASHRVQAAQKLLLSTDKPISEIASIVGYEDYNYFTKVFKSIVGTTPSNFRKTGTT</sequence>
<dbReference type="PANTHER" id="PTHR43280">
    <property type="entry name" value="ARAC-FAMILY TRANSCRIPTIONAL REGULATOR"/>
    <property type="match status" value="1"/>
</dbReference>
<gene>
    <name evidence="5" type="ORF">IAB31_02095</name>
</gene>
<dbReference type="Gene3D" id="1.10.10.60">
    <property type="entry name" value="Homeodomain-like"/>
    <property type="match status" value="1"/>
</dbReference>
<dbReference type="Pfam" id="PF10114">
    <property type="entry name" value="PocR"/>
    <property type="match status" value="1"/>
</dbReference>
<name>A0A9D1AC75_9FIRM</name>
<evidence type="ECO:0000259" key="4">
    <source>
        <dbReference type="PROSITE" id="PS01124"/>
    </source>
</evidence>
<proteinExistence type="predicted"/>
<evidence type="ECO:0000313" key="5">
    <source>
        <dbReference type="EMBL" id="HIR12697.1"/>
    </source>
</evidence>
<keyword evidence="2" id="KW-0238">DNA-binding</keyword>
<evidence type="ECO:0000313" key="6">
    <source>
        <dbReference type="Proteomes" id="UP000886757"/>
    </source>
</evidence>
<dbReference type="PANTHER" id="PTHR43280:SF35">
    <property type="entry name" value="RESPONSE REGULATOR"/>
    <property type="match status" value="1"/>
</dbReference>
<dbReference type="PROSITE" id="PS00041">
    <property type="entry name" value="HTH_ARAC_FAMILY_1"/>
    <property type="match status" value="1"/>
</dbReference>
<accession>A0A9D1AC75</accession>
<dbReference type="PRINTS" id="PR00032">
    <property type="entry name" value="HTHARAC"/>
</dbReference>